<keyword evidence="1" id="KW-0812">Transmembrane</keyword>
<evidence type="ECO:0000313" key="3">
    <source>
        <dbReference type="EMBL" id="VXA54221.1"/>
    </source>
</evidence>
<protein>
    <recommendedName>
        <fullName evidence="6">DUF3649 domain-containing protein</fullName>
    </recommendedName>
</protein>
<reference evidence="3 5" key="2">
    <citation type="submission" date="2019-10" db="EMBL/GenBank/DDBJ databases">
        <authorList>
            <person name="Karimi E."/>
        </authorList>
    </citation>
    <scope>NUCLEOTIDE SEQUENCE [LARGE SCALE GENOMIC DNA]</scope>
    <source>
        <strain evidence="3">Acinetobacter sp. 8BE</strain>
    </source>
</reference>
<dbReference type="OrthoDB" id="6695294at2"/>
<name>A0A653K211_9GAMM</name>
<accession>A0A653K211</accession>
<dbReference type="EMBL" id="APOI01000014">
    <property type="protein sequence ID" value="ENU23963.1"/>
    <property type="molecule type" value="Genomic_DNA"/>
</dbReference>
<feature type="transmembrane region" description="Helical" evidence="1">
    <location>
        <begin position="50"/>
        <end position="71"/>
    </location>
</feature>
<sequence length="97" mass="11092">MAKSASISLSYRLNIFYRFMLSFVLGYMCMMYLSLDLALWFNHILDKAEAIYLAAFISILFYLTFIILCFCTDSLWKLSLTSLILTGTLFGLSVGLN</sequence>
<keyword evidence="1" id="KW-0472">Membrane</keyword>
<evidence type="ECO:0008006" key="6">
    <source>
        <dbReference type="Google" id="ProtNLM"/>
    </source>
</evidence>
<organism evidence="3 5">
    <name type="scientific">Acinetobacter proteolyticus</name>
    <dbReference type="NCBI Taxonomy" id="1776741"/>
    <lineage>
        <taxon>Bacteria</taxon>
        <taxon>Pseudomonadati</taxon>
        <taxon>Pseudomonadota</taxon>
        <taxon>Gammaproteobacteria</taxon>
        <taxon>Moraxellales</taxon>
        <taxon>Moraxellaceae</taxon>
        <taxon>Acinetobacter</taxon>
    </lineage>
</organism>
<evidence type="ECO:0000313" key="4">
    <source>
        <dbReference type="Proteomes" id="UP000013034"/>
    </source>
</evidence>
<dbReference type="RefSeq" id="WP_004653387.1">
    <property type="nucleotide sequence ID" value="NZ_JBCNKA010000004.1"/>
</dbReference>
<keyword evidence="4" id="KW-1185">Reference proteome</keyword>
<reference evidence="2 4" key="1">
    <citation type="submission" date="2013-02" db="EMBL/GenBank/DDBJ databases">
        <title>The Genome Sequence of Acinetobacter sp. NIPH 809.</title>
        <authorList>
            <consortium name="The Broad Institute Genome Sequencing Platform"/>
            <consortium name="The Broad Institute Genome Sequencing Center for Infectious Disease"/>
            <person name="Cerqueira G."/>
            <person name="Feldgarden M."/>
            <person name="Courvalin P."/>
            <person name="Perichon B."/>
            <person name="Grillot-Courvalin C."/>
            <person name="Clermont D."/>
            <person name="Rocha E."/>
            <person name="Yoon E.-J."/>
            <person name="Nemec A."/>
            <person name="Walker B."/>
            <person name="Young S.K."/>
            <person name="Zeng Q."/>
            <person name="Gargeya S."/>
            <person name="Fitzgerald M."/>
            <person name="Haas B."/>
            <person name="Abouelleil A."/>
            <person name="Alvarado L."/>
            <person name="Arachchi H.M."/>
            <person name="Berlin A.M."/>
            <person name="Chapman S.B."/>
            <person name="Dewar J."/>
            <person name="Goldberg J."/>
            <person name="Griggs A."/>
            <person name="Gujja S."/>
            <person name="Hansen M."/>
            <person name="Howarth C."/>
            <person name="Imamovic A."/>
            <person name="Larimer J."/>
            <person name="McCowan C."/>
            <person name="Murphy C."/>
            <person name="Neiman D."/>
            <person name="Pearson M."/>
            <person name="Priest M."/>
            <person name="Roberts A."/>
            <person name="Saif S."/>
            <person name="Shea T."/>
            <person name="Sisk P."/>
            <person name="Sykes S."/>
            <person name="Wortman J."/>
            <person name="Nusbaum C."/>
            <person name="Birren B."/>
        </authorList>
    </citation>
    <scope>NUCLEOTIDE SEQUENCE [LARGE SCALE GENOMIC DNA]</scope>
    <source>
        <strain evidence="2 4">NIPH 809</strain>
    </source>
</reference>
<dbReference type="Proteomes" id="UP000430404">
    <property type="component" value="Unassembled WGS sequence"/>
</dbReference>
<evidence type="ECO:0000256" key="1">
    <source>
        <dbReference type="SAM" id="Phobius"/>
    </source>
</evidence>
<dbReference type="EMBL" id="CABWKZ010000005">
    <property type="protein sequence ID" value="VXA54221.1"/>
    <property type="molecule type" value="Genomic_DNA"/>
</dbReference>
<evidence type="ECO:0000313" key="5">
    <source>
        <dbReference type="Proteomes" id="UP000430404"/>
    </source>
</evidence>
<dbReference type="Proteomes" id="UP000013034">
    <property type="component" value="Unassembled WGS sequence"/>
</dbReference>
<gene>
    <name evidence="3" type="ORF">ACI8B_130027</name>
    <name evidence="2" type="ORF">F993_01279</name>
</gene>
<dbReference type="AlphaFoldDB" id="A0A653K211"/>
<proteinExistence type="predicted"/>
<evidence type="ECO:0000313" key="2">
    <source>
        <dbReference type="EMBL" id="ENU23963.1"/>
    </source>
</evidence>
<keyword evidence="1" id="KW-1133">Transmembrane helix</keyword>
<feature type="transmembrane region" description="Helical" evidence="1">
    <location>
        <begin position="15"/>
        <end position="35"/>
    </location>
</feature>
<feature type="transmembrane region" description="Helical" evidence="1">
    <location>
        <begin position="78"/>
        <end position="96"/>
    </location>
</feature>